<dbReference type="Proteomes" id="UP000029867">
    <property type="component" value="Unassembled WGS sequence"/>
</dbReference>
<dbReference type="PROSITE" id="PS00383">
    <property type="entry name" value="TYR_PHOSPHATASE_1"/>
    <property type="match status" value="1"/>
</dbReference>
<comment type="caution">
    <text evidence="4">The sequence shown here is derived from an EMBL/GenBank/DDBJ whole genome shotgun (WGS) entry which is preliminary data.</text>
</comment>
<dbReference type="InterPro" id="IPR000387">
    <property type="entry name" value="Tyr_Pase_dom"/>
</dbReference>
<gene>
    <name evidence="4" type="ORF">JL09_g4757</name>
</gene>
<feature type="domain" description="Tyrosine specific protein phosphatases" evidence="2">
    <location>
        <begin position="95"/>
        <end position="150"/>
    </location>
</feature>
<reference evidence="5" key="1">
    <citation type="journal article" date="2014" name="Microb. Cell Fact.">
        <title>Exploiting Issatchenkia orientalis SD108 for succinic acid production.</title>
        <authorList>
            <person name="Xiao H."/>
            <person name="Shao Z."/>
            <person name="Jiang Y."/>
            <person name="Dole S."/>
            <person name="Zhao H."/>
        </authorList>
    </citation>
    <scope>NUCLEOTIDE SEQUENCE [LARGE SCALE GENOMIC DNA]</scope>
    <source>
        <strain evidence="5">SD108</strain>
    </source>
</reference>
<evidence type="ECO:0000256" key="1">
    <source>
        <dbReference type="ARBA" id="ARBA00022801"/>
    </source>
</evidence>
<dbReference type="VEuPathDB" id="FungiDB:C5L36_0A00800"/>
<organism evidence="4 5">
    <name type="scientific">Pichia kudriavzevii</name>
    <name type="common">Yeast</name>
    <name type="synonym">Issatchenkia orientalis</name>
    <dbReference type="NCBI Taxonomy" id="4909"/>
    <lineage>
        <taxon>Eukaryota</taxon>
        <taxon>Fungi</taxon>
        <taxon>Dikarya</taxon>
        <taxon>Ascomycota</taxon>
        <taxon>Saccharomycotina</taxon>
        <taxon>Pichiomycetes</taxon>
        <taxon>Pichiales</taxon>
        <taxon>Pichiaceae</taxon>
        <taxon>Pichia</taxon>
    </lineage>
</organism>
<dbReference type="SUPFAM" id="SSF52799">
    <property type="entry name" value="(Phosphotyrosine protein) phosphatases II"/>
    <property type="match status" value="1"/>
</dbReference>
<dbReference type="Pfam" id="PF22785">
    <property type="entry name" value="Tc-R-P"/>
    <property type="match status" value="1"/>
</dbReference>
<dbReference type="Gene3D" id="3.90.190.10">
    <property type="entry name" value="Protein tyrosine phosphatase superfamily"/>
    <property type="match status" value="1"/>
</dbReference>
<accession>A0A099NTC7</accession>
<dbReference type="EMBL" id="JQFK01000156">
    <property type="protein sequence ID" value="KGK36093.1"/>
    <property type="molecule type" value="Genomic_DNA"/>
</dbReference>
<dbReference type="InterPro" id="IPR016130">
    <property type="entry name" value="Tyr_Pase_AS"/>
</dbReference>
<dbReference type="AlphaFoldDB" id="A0A099NTC7"/>
<dbReference type="GO" id="GO:0005829">
    <property type="term" value="C:cytosol"/>
    <property type="evidence" value="ECO:0007669"/>
    <property type="project" value="TreeGrafter"/>
</dbReference>
<dbReference type="PANTHER" id="PTHR12305">
    <property type="entry name" value="PHOSPHATASE WITH HOMOLOGY TO TENSIN"/>
    <property type="match status" value="1"/>
</dbReference>
<dbReference type="HOGENOM" id="CLU_020105_0_0_1"/>
<evidence type="ECO:0000313" key="4">
    <source>
        <dbReference type="EMBL" id="KGK36093.1"/>
    </source>
</evidence>
<dbReference type="InterPro" id="IPR020422">
    <property type="entry name" value="TYR_PHOSPHATASE_DUAL_dom"/>
</dbReference>
<dbReference type="InterPro" id="IPR029023">
    <property type="entry name" value="Tensin_phosphatase"/>
</dbReference>
<evidence type="ECO:0000259" key="2">
    <source>
        <dbReference type="PROSITE" id="PS50056"/>
    </source>
</evidence>
<dbReference type="GO" id="GO:0016314">
    <property type="term" value="F:phosphatidylinositol-3,4,5-trisphosphate 3-phosphatase activity"/>
    <property type="evidence" value="ECO:0007669"/>
    <property type="project" value="TreeGrafter"/>
</dbReference>
<protein>
    <submittedName>
        <fullName evidence="4">Uncharacterized protein</fullName>
    </submittedName>
</protein>
<dbReference type="PROSITE" id="PS51181">
    <property type="entry name" value="PPASE_TENSIN"/>
    <property type="match status" value="1"/>
</dbReference>
<dbReference type="InterPro" id="IPR051281">
    <property type="entry name" value="Dual-spec_lipid-protein_phosph"/>
</dbReference>
<feature type="domain" description="Phosphatase tensin-type" evidence="3">
    <location>
        <begin position="7"/>
        <end position="176"/>
    </location>
</feature>
<evidence type="ECO:0000259" key="3">
    <source>
        <dbReference type="PROSITE" id="PS51181"/>
    </source>
</evidence>
<dbReference type="eggNOG" id="KOG2283">
    <property type="taxonomic scope" value="Eukaryota"/>
</dbReference>
<evidence type="ECO:0000313" key="5">
    <source>
        <dbReference type="Proteomes" id="UP000029867"/>
    </source>
</evidence>
<proteinExistence type="predicted"/>
<dbReference type="PROSITE" id="PS50056">
    <property type="entry name" value="TYR_PHOSPHATASE_2"/>
    <property type="match status" value="1"/>
</dbReference>
<dbReference type="InterPro" id="IPR029021">
    <property type="entry name" value="Prot-tyrosine_phosphatase-like"/>
</dbReference>
<name>A0A099NTC7_PICKU</name>
<sequence>MEVVKPAKSFRDQKRLDLYHIQPNLLIGSYPSVDYTRKSSLLSENYEAILSSKFAKTLIVDLVSERKPYIARSSNILVKHVNWVDYHSVALQELNLLVNVVSNFLAKPNQGVFVHCKHGKGRTGTLVCAILIFMFRFTISEANSLFIQQRSIYHHGVQVHSQKKLLQYFHQYLSSLKPMYIDLILKTIAWKVEGVEIVGDLKNSNSRKLEISLANIEKNSKFSVYKFDRIGKTRVNERLVCAKLVSEDICFEIRHATIVMLSFCTFSINCAIEYLNSTKSAHESQCVIKVPFEEMDGVLGYGLKGKKCFSFIKIIISRVSL</sequence>
<keyword evidence="1" id="KW-0378">Hydrolase</keyword>
<dbReference type="SMART" id="SM00195">
    <property type="entry name" value="DSPc"/>
    <property type="match status" value="1"/>
</dbReference>